<sequence>MAKFYGAIGFVEQKKTGQDVWTEVPVAHYYYGDVVRNIKKAMTGEGINDNMEINNQITIVADEYAFGHIFAMRYVEWMGAYWNVQSVEVQRPRLIISIGGVYNGETAGQII</sequence>
<feature type="domain" description="DUF7253" evidence="1">
    <location>
        <begin position="1"/>
        <end position="107"/>
    </location>
</feature>
<evidence type="ECO:0000259" key="1">
    <source>
        <dbReference type="Pfam" id="PF23911"/>
    </source>
</evidence>
<dbReference type="InterPro" id="IPR055677">
    <property type="entry name" value="DUF7253"/>
</dbReference>
<dbReference type="Pfam" id="PF23911">
    <property type="entry name" value="DUF7253"/>
    <property type="match status" value="1"/>
</dbReference>
<protein>
    <recommendedName>
        <fullName evidence="1">DUF7253 domain-containing protein</fullName>
    </recommendedName>
</protein>
<accession>A0A8S5M629</accession>
<proteinExistence type="predicted"/>
<reference evidence="2" key="1">
    <citation type="journal article" date="2021" name="Proc. Natl. Acad. Sci. U.S.A.">
        <title>A Catalog of Tens of Thousands of Viruses from Human Metagenomes Reveals Hidden Associations with Chronic Diseases.</title>
        <authorList>
            <person name="Tisza M.J."/>
            <person name="Buck C.B."/>
        </authorList>
    </citation>
    <scope>NUCLEOTIDE SEQUENCE</scope>
    <source>
        <strain evidence="2">CtQyg71</strain>
    </source>
</reference>
<organism evidence="2">
    <name type="scientific">Siphoviridae sp. ctQyg71</name>
    <dbReference type="NCBI Taxonomy" id="2826330"/>
    <lineage>
        <taxon>Viruses</taxon>
        <taxon>Duplodnaviria</taxon>
        <taxon>Heunggongvirae</taxon>
        <taxon>Uroviricota</taxon>
        <taxon>Caudoviricetes</taxon>
    </lineage>
</organism>
<dbReference type="EMBL" id="BK014828">
    <property type="protein sequence ID" value="DAD77608.1"/>
    <property type="molecule type" value="Genomic_DNA"/>
</dbReference>
<evidence type="ECO:0000313" key="2">
    <source>
        <dbReference type="EMBL" id="DAD77608.1"/>
    </source>
</evidence>
<name>A0A8S5M629_9CAUD</name>